<dbReference type="Pfam" id="PF00175">
    <property type="entry name" value="NAD_binding_1"/>
    <property type="match status" value="1"/>
</dbReference>
<dbReference type="PANTHER" id="PTHR19370">
    <property type="entry name" value="NADH-CYTOCHROME B5 REDUCTASE"/>
    <property type="match status" value="1"/>
</dbReference>
<reference evidence="7 8" key="1">
    <citation type="submission" date="2023-11" db="EMBL/GenBank/DDBJ databases">
        <title>Halocaridina rubra genome assembly.</title>
        <authorList>
            <person name="Smith C."/>
        </authorList>
    </citation>
    <scope>NUCLEOTIDE SEQUENCE [LARGE SCALE GENOMIC DNA]</scope>
    <source>
        <strain evidence="7">EP-1</strain>
        <tissue evidence="7">Whole</tissue>
    </source>
</reference>
<evidence type="ECO:0000256" key="1">
    <source>
        <dbReference type="ARBA" id="ARBA00001974"/>
    </source>
</evidence>
<evidence type="ECO:0000256" key="3">
    <source>
        <dbReference type="ARBA" id="ARBA00022827"/>
    </source>
</evidence>
<dbReference type="PROSITE" id="PS51384">
    <property type="entry name" value="FAD_FR"/>
    <property type="match status" value="1"/>
</dbReference>
<feature type="domain" description="FAD-binding FR-type" evidence="6">
    <location>
        <begin position="223"/>
        <end position="326"/>
    </location>
</feature>
<comment type="caution">
    <text evidence="7">The sequence shown here is derived from an EMBL/GenBank/DDBJ whole genome shotgun (WGS) entry which is preliminary data.</text>
</comment>
<proteinExistence type="predicted"/>
<feature type="binding site" evidence="5">
    <location>
        <position position="343"/>
    </location>
    <ligand>
        <name>FAD</name>
        <dbReference type="ChEBI" id="CHEBI:57692"/>
    </ligand>
</feature>
<keyword evidence="2 5" id="KW-0285">Flavoprotein</keyword>
<evidence type="ECO:0000256" key="4">
    <source>
        <dbReference type="ARBA" id="ARBA00023002"/>
    </source>
</evidence>
<dbReference type="SUPFAM" id="SSF47203">
    <property type="entry name" value="Acyl-CoA dehydrogenase C-terminal domain-like"/>
    <property type="match status" value="1"/>
</dbReference>
<dbReference type="CDD" id="cd06183">
    <property type="entry name" value="cyt_b5_reduct_like"/>
    <property type="match status" value="1"/>
</dbReference>
<accession>A0AAN8ZWA2</accession>
<dbReference type="Pfam" id="PF00970">
    <property type="entry name" value="FAD_binding_6"/>
    <property type="match status" value="1"/>
</dbReference>
<keyword evidence="3 5" id="KW-0274">FAD</keyword>
<dbReference type="InterPro" id="IPR008333">
    <property type="entry name" value="Cbr1-like_FAD-bd_dom"/>
</dbReference>
<dbReference type="Gene3D" id="1.20.140.10">
    <property type="entry name" value="Butyryl-CoA Dehydrogenase, subunit A, domain 3"/>
    <property type="match status" value="1"/>
</dbReference>
<dbReference type="Proteomes" id="UP001381693">
    <property type="component" value="Unassembled WGS sequence"/>
</dbReference>
<sequence>MNQSHARYQPGDPPKAATSIDYFGESVSDTNASRSLLFLQAEALDKATNNNDWSIHADLTVAPRTEYLHWLWQAKFVAAKNVSTVSDTMLRACGGSGYKTDLGIERILRDGKAGWVMGPSNEVLRQFVGKTTLMGMEVLDYWEQVPNHRAVHHEIKKMTLHQRKQLAQDILKDVETAEKGDAAKHPFQDSDFENPFNTCPPAYNNREFKTPDGVNHAPGLNPDKWTPLVLKKYVDVSDKMASFMFSLPNPSDHTGCYTGQYVIVKVNIRGKEHTRYFSPVSRPNAFGQIELVLRFETQGLMSQHFKALKPGDKVEFQGPCGGFEYEPNKLDEITLLASGGGITPGMQMIRDIMNNPDDKTKINLLYFSDNYTEILYREELDSYAAKDSRLRIVYTLGEAPENWEGEEGFIDTQMIDKHVTKPDGIKHKIVMCGGPTMSISCLHSLRSLGFPSHYIFIYGQFGTEQVRTVYGQNVQLSGHKCDNVLWATVGEKFLFRDAGT</sequence>
<dbReference type="InterPro" id="IPR017927">
    <property type="entry name" value="FAD-bd_FR_type"/>
</dbReference>
<dbReference type="InterPro" id="IPR001433">
    <property type="entry name" value="OxRdtase_FAD/NAD-bd"/>
</dbReference>
<dbReference type="InterPro" id="IPR039261">
    <property type="entry name" value="FNR_nucleotide-bd"/>
</dbReference>
<organism evidence="7 8">
    <name type="scientific">Halocaridina rubra</name>
    <name type="common">Hawaiian red shrimp</name>
    <dbReference type="NCBI Taxonomy" id="373956"/>
    <lineage>
        <taxon>Eukaryota</taxon>
        <taxon>Metazoa</taxon>
        <taxon>Ecdysozoa</taxon>
        <taxon>Arthropoda</taxon>
        <taxon>Crustacea</taxon>
        <taxon>Multicrustacea</taxon>
        <taxon>Malacostraca</taxon>
        <taxon>Eumalacostraca</taxon>
        <taxon>Eucarida</taxon>
        <taxon>Decapoda</taxon>
        <taxon>Pleocyemata</taxon>
        <taxon>Caridea</taxon>
        <taxon>Atyoidea</taxon>
        <taxon>Atyidae</taxon>
        <taxon>Halocaridina</taxon>
    </lineage>
</organism>
<dbReference type="Pfam" id="PF00441">
    <property type="entry name" value="Acyl-CoA_dh_1"/>
    <property type="match status" value="1"/>
</dbReference>
<dbReference type="InterPro" id="IPR009075">
    <property type="entry name" value="AcylCo_DH/oxidase_C"/>
</dbReference>
<dbReference type="InterPro" id="IPR036250">
    <property type="entry name" value="AcylCo_DH-like_C"/>
</dbReference>
<name>A0AAN8ZWA2_HALRR</name>
<evidence type="ECO:0000259" key="6">
    <source>
        <dbReference type="PROSITE" id="PS51384"/>
    </source>
</evidence>
<dbReference type="Gene3D" id="2.40.30.10">
    <property type="entry name" value="Translation factors"/>
    <property type="match status" value="1"/>
</dbReference>
<dbReference type="AlphaFoldDB" id="A0AAN8ZWA2"/>
<dbReference type="Gene3D" id="3.40.50.80">
    <property type="entry name" value="Nucleotide-binding domain of ferredoxin-NADP reductase (FNR) module"/>
    <property type="match status" value="1"/>
</dbReference>
<feature type="binding site" evidence="5">
    <location>
        <position position="275"/>
    </location>
    <ligand>
        <name>FAD</name>
        <dbReference type="ChEBI" id="CHEBI:57692"/>
    </ligand>
</feature>
<dbReference type="SUPFAM" id="SSF52343">
    <property type="entry name" value="Ferredoxin reductase-like, C-terminal NADP-linked domain"/>
    <property type="match status" value="1"/>
</dbReference>
<dbReference type="EMBL" id="JAXCGZ010022838">
    <property type="protein sequence ID" value="KAK7022822.1"/>
    <property type="molecule type" value="Genomic_DNA"/>
</dbReference>
<dbReference type="InterPro" id="IPR001834">
    <property type="entry name" value="CBR-like"/>
</dbReference>
<evidence type="ECO:0000256" key="2">
    <source>
        <dbReference type="ARBA" id="ARBA00022630"/>
    </source>
</evidence>
<dbReference type="GO" id="GO:0016627">
    <property type="term" value="F:oxidoreductase activity, acting on the CH-CH group of donors"/>
    <property type="evidence" value="ECO:0007669"/>
    <property type="project" value="InterPro"/>
</dbReference>
<feature type="binding site" evidence="5">
    <location>
        <position position="302"/>
    </location>
    <ligand>
        <name>FAD</name>
        <dbReference type="ChEBI" id="CHEBI:57692"/>
    </ligand>
</feature>
<keyword evidence="4" id="KW-0560">Oxidoreductase</keyword>
<feature type="binding site" evidence="5">
    <location>
        <position position="292"/>
    </location>
    <ligand>
        <name>FAD</name>
        <dbReference type="ChEBI" id="CHEBI:57692"/>
    </ligand>
</feature>
<dbReference type="PRINTS" id="PR00406">
    <property type="entry name" value="CYTB5RDTASE"/>
</dbReference>
<keyword evidence="8" id="KW-1185">Reference proteome</keyword>
<evidence type="ECO:0000313" key="8">
    <source>
        <dbReference type="Proteomes" id="UP001381693"/>
    </source>
</evidence>
<evidence type="ECO:0000313" key="7">
    <source>
        <dbReference type="EMBL" id="KAK7022822.1"/>
    </source>
</evidence>
<gene>
    <name evidence="7" type="ORF">SK128_011860</name>
</gene>
<comment type="cofactor">
    <cofactor evidence="1 5">
        <name>FAD</name>
        <dbReference type="ChEBI" id="CHEBI:57692"/>
    </cofactor>
</comment>
<evidence type="ECO:0000256" key="5">
    <source>
        <dbReference type="PIRSR" id="PIRSR601834-1"/>
    </source>
</evidence>
<dbReference type="SUPFAM" id="SSF63380">
    <property type="entry name" value="Riboflavin synthase domain-like"/>
    <property type="match status" value="1"/>
</dbReference>
<feature type="binding site" evidence="5">
    <location>
        <position position="301"/>
    </location>
    <ligand>
        <name>FAD</name>
        <dbReference type="ChEBI" id="CHEBI:57692"/>
    </ligand>
</feature>
<protein>
    <recommendedName>
        <fullName evidence="6">FAD-binding FR-type domain-containing protein</fullName>
    </recommendedName>
</protein>
<dbReference type="InterPro" id="IPR017938">
    <property type="entry name" value="Riboflavin_synthase-like_b-brl"/>
</dbReference>